<feature type="compositionally biased region" description="Basic and acidic residues" evidence="1">
    <location>
        <begin position="1"/>
        <end position="20"/>
    </location>
</feature>
<feature type="compositionally biased region" description="Acidic residues" evidence="1">
    <location>
        <begin position="22"/>
        <end position="34"/>
    </location>
</feature>
<gene>
    <name evidence="2" type="ORF">Pa4123_19830</name>
</gene>
<name>A0ABQ5QR46_9ACTN</name>
<evidence type="ECO:0000256" key="1">
    <source>
        <dbReference type="SAM" id="MobiDB-lite"/>
    </source>
</evidence>
<dbReference type="RefSeq" id="WP_281893979.1">
    <property type="nucleotide sequence ID" value="NZ_BSDI01000007.1"/>
</dbReference>
<feature type="compositionally biased region" description="Basic and acidic residues" evidence="1">
    <location>
        <begin position="35"/>
        <end position="56"/>
    </location>
</feature>
<organism evidence="2 3">
    <name type="scientific">Phytohabitans aurantiacus</name>
    <dbReference type="NCBI Taxonomy" id="3016789"/>
    <lineage>
        <taxon>Bacteria</taxon>
        <taxon>Bacillati</taxon>
        <taxon>Actinomycetota</taxon>
        <taxon>Actinomycetes</taxon>
        <taxon>Micromonosporales</taxon>
        <taxon>Micromonosporaceae</taxon>
    </lineage>
</organism>
<proteinExistence type="predicted"/>
<evidence type="ECO:0000313" key="3">
    <source>
        <dbReference type="Proteomes" id="UP001144280"/>
    </source>
</evidence>
<reference evidence="2" key="1">
    <citation type="submission" date="2022-12" db="EMBL/GenBank/DDBJ databases">
        <title>New Phytohabitans aurantiacus sp. RD004123 nov., an actinomycete isolated from soil.</title>
        <authorList>
            <person name="Triningsih D.W."/>
            <person name="Harunari E."/>
            <person name="Igarashi Y."/>
        </authorList>
    </citation>
    <scope>NUCLEOTIDE SEQUENCE</scope>
    <source>
        <strain evidence="2">RD004123</strain>
    </source>
</reference>
<dbReference type="Proteomes" id="UP001144280">
    <property type="component" value="Unassembled WGS sequence"/>
</dbReference>
<comment type="caution">
    <text evidence="2">The sequence shown here is derived from an EMBL/GenBank/DDBJ whole genome shotgun (WGS) entry which is preliminary data.</text>
</comment>
<sequence length="62" mass="6911">MDDRTQRRADHLLPEERAAGSDDAEAQAEAILDDSDAREAYAEPAPDLRIDHRRSAVDPIPE</sequence>
<protein>
    <submittedName>
        <fullName evidence="2">Uncharacterized protein</fullName>
    </submittedName>
</protein>
<accession>A0ABQ5QR46</accession>
<keyword evidence="3" id="KW-1185">Reference proteome</keyword>
<evidence type="ECO:0000313" key="2">
    <source>
        <dbReference type="EMBL" id="GLH96709.1"/>
    </source>
</evidence>
<dbReference type="EMBL" id="BSDI01000007">
    <property type="protein sequence ID" value="GLH96709.1"/>
    <property type="molecule type" value="Genomic_DNA"/>
</dbReference>
<feature type="region of interest" description="Disordered" evidence="1">
    <location>
        <begin position="1"/>
        <end position="62"/>
    </location>
</feature>